<keyword evidence="1" id="KW-0472">Membrane</keyword>
<gene>
    <name evidence="2" type="ORF">GCM10007857_75970</name>
</gene>
<evidence type="ECO:0000256" key="1">
    <source>
        <dbReference type="SAM" id="Phobius"/>
    </source>
</evidence>
<sequence length="54" mass="6027">MFKRARAGPRSVRPNFDTESLMLIVLFSTAGLILSLALAFNWPEVTVGYLEMVP</sequence>
<protein>
    <submittedName>
        <fullName evidence="2">Uncharacterized protein</fullName>
    </submittedName>
</protein>
<proteinExistence type="predicted"/>
<feature type="transmembrane region" description="Helical" evidence="1">
    <location>
        <begin position="21"/>
        <end position="42"/>
    </location>
</feature>
<organism evidence="2 3">
    <name type="scientific">Bradyrhizobium iriomotense</name>
    <dbReference type="NCBI Taxonomy" id="441950"/>
    <lineage>
        <taxon>Bacteria</taxon>
        <taxon>Pseudomonadati</taxon>
        <taxon>Pseudomonadota</taxon>
        <taxon>Alphaproteobacteria</taxon>
        <taxon>Hyphomicrobiales</taxon>
        <taxon>Nitrobacteraceae</taxon>
        <taxon>Bradyrhizobium</taxon>
    </lineage>
</organism>
<dbReference type="Proteomes" id="UP001156905">
    <property type="component" value="Unassembled WGS sequence"/>
</dbReference>
<reference evidence="3" key="1">
    <citation type="journal article" date="2019" name="Int. J. Syst. Evol. Microbiol.">
        <title>The Global Catalogue of Microorganisms (GCM) 10K type strain sequencing project: providing services to taxonomists for standard genome sequencing and annotation.</title>
        <authorList>
            <consortium name="The Broad Institute Genomics Platform"/>
            <consortium name="The Broad Institute Genome Sequencing Center for Infectious Disease"/>
            <person name="Wu L."/>
            <person name="Ma J."/>
        </authorList>
    </citation>
    <scope>NUCLEOTIDE SEQUENCE [LARGE SCALE GENOMIC DNA]</scope>
    <source>
        <strain evidence="3">NBRC 102520</strain>
    </source>
</reference>
<comment type="caution">
    <text evidence="2">The sequence shown here is derived from an EMBL/GenBank/DDBJ whole genome shotgun (WGS) entry which is preliminary data.</text>
</comment>
<evidence type="ECO:0000313" key="3">
    <source>
        <dbReference type="Proteomes" id="UP001156905"/>
    </source>
</evidence>
<dbReference type="EMBL" id="BSOW01000039">
    <property type="protein sequence ID" value="GLR90881.1"/>
    <property type="molecule type" value="Genomic_DNA"/>
</dbReference>
<keyword evidence="1" id="KW-0812">Transmembrane</keyword>
<accession>A0ABQ6BAJ9</accession>
<keyword evidence="3" id="KW-1185">Reference proteome</keyword>
<keyword evidence="1" id="KW-1133">Transmembrane helix</keyword>
<evidence type="ECO:0000313" key="2">
    <source>
        <dbReference type="EMBL" id="GLR90881.1"/>
    </source>
</evidence>
<name>A0ABQ6BAJ9_9BRAD</name>